<keyword evidence="3" id="KW-1185">Reference proteome</keyword>
<dbReference type="Proteomes" id="UP000835052">
    <property type="component" value="Unassembled WGS sequence"/>
</dbReference>
<feature type="region of interest" description="Disordered" evidence="1">
    <location>
        <begin position="63"/>
        <end position="112"/>
    </location>
</feature>
<gene>
    <name evidence="2" type="ORF">CAUJ_LOCUS14545</name>
</gene>
<dbReference type="AlphaFoldDB" id="A0A8S1HQC3"/>
<name>A0A8S1HQC3_9PELO</name>
<reference evidence="2" key="1">
    <citation type="submission" date="2020-10" db="EMBL/GenBank/DDBJ databases">
        <authorList>
            <person name="Kikuchi T."/>
        </authorList>
    </citation>
    <scope>NUCLEOTIDE SEQUENCE</scope>
    <source>
        <strain evidence="2">NKZ352</strain>
    </source>
</reference>
<proteinExistence type="predicted"/>
<evidence type="ECO:0000313" key="2">
    <source>
        <dbReference type="EMBL" id="CAD6198639.1"/>
    </source>
</evidence>
<evidence type="ECO:0000313" key="3">
    <source>
        <dbReference type="Proteomes" id="UP000835052"/>
    </source>
</evidence>
<evidence type="ECO:0000256" key="1">
    <source>
        <dbReference type="SAM" id="MobiDB-lite"/>
    </source>
</evidence>
<accession>A0A8S1HQC3</accession>
<sequence length="112" mass="12575">MFGISPLLRNILNYFRRSIRKLFVHVSRRSFDDAPPTVSVKLDSGLQQPIRISDLERVSRQAAALSSRRMSKGKKMKEGDLENFDEEGNSKTVGADSASPLEVGKPHKKFSN</sequence>
<protein>
    <submittedName>
        <fullName evidence="2">Uncharacterized protein</fullName>
    </submittedName>
</protein>
<organism evidence="2 3">
    <name type="scientific">Caenorhabditis auriculariae</name>
    <dbReference type="NCBI Taxonomy" id="2777116"/>
    <lineage>
        <taxon>Eukaryota</taxon>
        <taxon>Metazoa</taxon>
        <taxon>Ecdysozoa</taxon>
        <taxon>Nematoda</taxon>
        <taxon>Chromadorea</taxon>
        <taxon>Rhabditida</taxon>
        <taxon>Rhabditina</taxon>
        <taxon>Rhabditomorpha</taxon>
        <taxon>Rhabditoidea</taxon>
        <taxon>Rhabditidae</taxon>
        <taxon>Peloderinae</taxon>
        <taxon>Caenorhabditis</taxon>
    </lineage>
</organism>
<comment type="caution">
    <text evidence="2">The sequence shown here is derived from an EMBL/GenBank/DDBJ whole genome shotgun (WGS) entry which is preliminary data.</text>
</comment>
<dbReference type="EMBL" id="CAJGYM010000133">
    <property type="protein sequence ID" value="CAD6198639.1"/>
    <property type="molecule type" value="Genomic_DNA"/>
</dbReference>